<protein>
    <submittedName>
        <fullName evidence="1">Uncharacterized protein</fullName>
    </submittedName>
</protein>
<name>A0ABW5HI98_9PSEU</name>
<accession>A0ABW5HI98</accession>
<dbReference type="Proteomes" id="UP001597483">
    <property type="component" value="Unassembled WGS sequence"/>
</dbReference>
<dbReference type="EMBL" id="JBHUKS010000028">
    <property type="protein sequence ID" value="MFD2472887.1"/>
    <property type="molecule type" value="Genomic_DNA"/>
</dbReference>
<dbReference type="RefSeq" id="WP_378310948.1">
    <property type="nucleotide sequence ID" value="NZ_JBHUKS010000028.1"/>
</dbReference>
<gene>
    <name evidence="1" type="ORF">ACFSVL_36200</name>
</gene>
<keyword evidence="2" id="KW-1185">Reference proteome</keyword>
<organism evidence="1 2">
    <name type="scientific">Amycolatopsis silviterrae</name>
    <dbReference type="NCBI Taxonomy" id="1656914"/>
    <lineage>
        <taxon>Bacteria</taxon>
        <taxon>Bacillati</taxon>
        <taxon>Actinomycetota</taxon>
        <taxon>Actinomycetes</taxon>
        <taxon>Pseudonocardiales</taxon>
        <taxon>Pseudonocardiaceae</taxon>
        <taxon>Amycolatopsis</taxon>
    </lineage>
</organism>
<evidence type="ECO:0000313" key="2">
    <source>
        <dbReference type="Proteomes" id="UP001597483"/>
    </source>
</evidence>
<comment type="caution">
    <text evidence="1">The sequence shown here is derived from an EMBL/GenBank/DDBJ whole genome shotgun (WGS) entry which is preliminary data.</text>
</comment>
<sequence>MYEIPPTAAMQRWSVSVDGSRAIFACAPWLEDHTADRVLPRLWAGRGLGVSDADAAGFGAAIAEVMKAPSYWIASHAAGRGWQEQPWAVARRDQDDGFVYFAGPCGGDGGVVGYRPAYHLPLALRDLRGLRIRVAAYLRGARVAS</sequence>
<evidence type="ECO:0000313" key="1">
    <source>
        <dbReference type="EMBL" id="MFD2472887.1"/>
    </source>
</evidence>
<proteinExistence type="predicted"/>
<reference evidence="2" key="1">
    <citation type="journal article" date="2019" name="Int. J. Syst. Evol. Microbiol.">
        <title>The Global Catalogue of Microorganisms (GCM) 10K type strain sequencing project: providing services to taxonomists for standard genome sequencing and annotation.</title>
        <authorList>
            <consortium name="The Broad Institute Genomics Platform"/>
            <consortium name="The Broad Institute Genome Sequencing Center for Infectious Disease"/>
            <person name="Wu L."/>
            <person name="Ma J."/>
        </authorList>
    </citation>
    <scope>NUCLEOTIDE SEQUENCE [LARGE SCALE GENOMIC DNA]</scope>
    <source>
        <strain evidence="2">CGMCC 4.7641</strain>
    </source>
</reference>